<evidence type="ECO:0000256" key="2">
    <source>
        <dbReference type="SAM" id="Phobius"/>
    </source>
</evidence>
<feature type="region of interest" description="Disordered" evidence="1">
    <location>
        <begin position="928"/>
        <end position="974"/>
    </location>
</feature>
<name>A0A399R5B6_9PROT</name>
<reference evidence="5 6" key="1">
    <citation type="submission" date="2018-08" db="EMBL/GenBank/DDBJ databases">
        <title>Henriciella mobilis sp. nov., isolated from seawater.</title>
        <authorList>
            <person name="Cheng H."/>
            <person name="Wu Y.-H."/>
            <person name="Xu X.-W."/>
            <person name="Guo L.-L."/>
        </authorList>
    </citation>
    <scope>NUCLEOTIDE SEQUENCE [LARGE SCALE GENOMIC DNA]</scope>
    <source>
        <strain evidence="5 6">CCUG66934</strain>
    </source>
</reference>
<proteinExistence type="predicted"/>
<dbReference type="NCBIfam" id="TIGR02226">
    <property type="entry name" value="two_anch"/>
    <property type="match status" value="1"/>
</dbReference>
<dbReference type="RefSeq" id="WP_119378133.1">
    <property type="nucleotide sequence ID" value="NZ_QWGB01000004.1"/>
</dbReference>
<feature type="compositionally biased region" description="Basic and acidic residues" evidence="1">
    <location>
        <begin position="963"/>
        <end position="974"/>
    </location>
</feature>
<dbReference type="InterPro" id="IPR029062">
    <property type="entry name" value="Class_I_gatase-like"/>
</dbReference>
<dbReference type="InterPro" id="IPR025297">
    <property type="entry name" value="DUF4159"/>
</dbReference>
<dbReference type="InterPro" id="IPR024163">
    <property type="entry name" value="Aerotolerance_reg_N"/>
</dbReference>
<feature type="domain" description="DUF4159" evidence="4">
    <location>
        <begin position="701"/>
        <end position="909"/>
    </location>
</feature>
<keyword evidence="2" id="KW-1133">Transmembrane helix</keyword>
<organism evidence="5 6">
    <name type="scientific">Henriciella barbarensis</name>
    <dbReference type="NCBI Taxonomy" id="86342"/>
    <lineage>
        <taxon>Bacteria</taxon>
        <taxon>Pseudomonadati</taxon>
        <taxon>Pseudomonadota</taxon>
        <taxon>Alphaproteobacteria</taxon>
        <taxon>Hyphomonadales</taxon>
        <taxon>Hyphomonadaceae</taxon>
        <taxon>Henriciella</taxon>
    </lineage>
</organism>
<dbReference type="Pfam" id="PF13709">
    <property type="entry name" value="DUF4159"/>
    <property type="match status" value="1"/>
</dbReference>
<feature type="transmembrane region" description="Helical" evidence="2">
    <location>
        <begin position="606"/>
        <end position="629"/>
    </location>
</feature>
<accession>A0A399R5B6</accession>
<dbReference type="Gene3D" id="3.40.50.880">
    <property type="match status" value="1"/>
</dbReference>
<feature type="transmembrane region" description="Helical" evidence="2">
    <location>
        <begin position="6"/>
        <end position="27"/>
    </location>
</feature>
<comment type="caution">
    <text evidence="5">The sequence shown here is derived from an EMBL/GenBank/DDBJ whole genome shotgun (WGS) entry which is preliminary data.</text>
</comment>
<dbReference type="PANTHER" id="PTHR37464">
    <property type="entry name" value="BLL2463 PROTEIN"/>
    <property type="match status" value="1"/>
</dbReference>
<dbReference type="PANTHER" id="PTHR37464:SF1">
    <property type="entry name" value="BLL2463 PROTEIN"/>
    <property type="match status" value="1"/>
</dbReference>
<dbReference type="CDD" id="cd03143">
    <property type="entry name" value="A4_beta-galactosidase_middle_domain"/>
    <property type="match status" value="2"/>
</dbReference>
<protein>
    <submittedName>
        <fullName evidence="5">DUF4159 domain-containing protein</fullName>
    </submittedName>
</protein>
<evidence type="ECO:0000259" key="4">
    <source>
        <dbReference type="Pfam" id="PF13709"/>
    </source>
</evidence>
<dbReference type="Pfam" id="PF07584">
    <property type="entry name" value="BatA"/>
    <property type="match status" value="1"/>
</dbReference>
<dbReference type="AlphaFoldDB" id="A0A399R5B6"/>
<keyword evidence="2" id="KW-0812">Transmembrane</keyword>
<evidence type="ECO:0000313" key="5">
    <source>
        <dbReference type="EMBL" id="RIJ25781.1"/>
    </source>
</evidence>
<dbReference type="InterPro" id="IPR011933">
    <property type="entry name" value="Double_TM_dom"/>
</dbReference>
<evidence type="ECO:0000259" key="3">
    <source>
        <dbReference type="Pfam" id="PF07584"/>
    </source>
</evidence>
<keyword evidence="6" id="KW-1185">Reference proteome</keyword>
<dbReference type="SUPFAM" id="SSF52317">
    <property type="entry name" value="Class I glutamine amidotransferase-like"/>
    <property type="match status" value="1"/>
</dbReference>
<dbReference type="Gene3D" id="3.40.50.12140">
    <property type="entry name" value="Domain of unknown function DUF4159"/>
    <property type="match status" value="1"/>
</dbReference>
<evidence type="ECO:0000256" key="1">
    <source>
        <dbReference type="SAM" id="MobiDB-lite"/>
    </source>
</evidence>
<evidence type="ECO:0000313" key="6">
    <source>
        <dbReference type="Proteomes" id="UP000265431"/>
    </source>
</evidence>
<sequence length="974" mass="102854">MNLGPFLFGAPLALLGLIALPVIWYILRATPPAPQEAALPSLRLLDDVEPEDETPARTPWWILLLRLLAAAAAILGLSNPIYAPGAQLGSEDASPVLIVMDNGWTSTPRWGELQSAASSALDGASRDTAGHLLLTAPRTLNADPADRLTRTDLSARIGSLDPVSWGTDREDALERLEASGIQPARILWASDGLGGDNARAFADALGEIAPLSIYAAAPRGPFAITSLASAADGAAVTIQRVDTSNSAQTYVSALTLDGAALATAEADFAAGEAEAVARFDVPAAALARVERFAITGVQGAGSVWLWDSADRSRRVGLVSGDSTAQPLLSDMHYVRQALEPFAHITDGSIEELIAADPDAIIMTDIGQLAPELEQRMAEWVEGGGALIRFAGPRLAAQSDSLVPTPLRRSSRAIGGALTWEDPQSIGSYPETSPFAGLASPADIKIRQQVLARPDPELASRTWARLQDGSPLVTGASRGQGTLVLFHVTAGPDWSDLPYSGTFVEMLRRAIAAGRGETMQDEEGTYTPDVTVNGYGRLTSPGPNASPIAAADLAGAIPSEAHPPGLYRGPGGTRAINTAAAGVPALVTNWPTSATLLGDAEAQTIRLGGLLLGLAGLLIAIDLLVALALAGRFPSLRRGAHAAILIAGAATLAPLAQPPAHAQFDDIGPNPYSYAISPGYRGTEIEQSGEIDKAMEALLEMRLAYIETGDSEVDRVTRAGLRGLSLTLFRRTSVEPAEPHTVDPETDELDVYPMIVLALPDNATPLSSRAVERLNAYLRNGGALFIDTRRGGNVASTNSFSDLDRVLPGLDTPPLQPVSQEHVMTRSFYLIDGFAGRYQGRQLWIESSAGAANPSARRGDGVSGLIIGDADYLAAWAIDESGRPLLSVDGGDREREMARRFGVNLMMYVLTGNYKEDQVHIPALLERLGEGEDGSTPAPAGPMREPPPRLPGSTDQPDMPDIEELIRRQQESTPE</sequence>
<dbReference type="EMBL" id="QWGB01000004">
    <property type="protein sequence ID" value="RIJ25781.1"/>
    <property type="molecule type" value="Genomic_DNA"/>
</dbReference>
<feature type="domain" description="Aerotolerance regulator N-terminal" evidence="3">
    <location>
        <begin position="7"/>
        <end position="80"/>
    </location>
</feature>
<dbReference type="Proteomes" id="UP000265431">
    <property type="component" value="Unassembled WGS sequence"/>
</dbReference>
<keyword evidence="2" id="KW-0472">Membrane</keyword>
<dbReference type="OrthoDB" id="9773014at2"/>
<gene>
    <name evidence="5" type="ORF">D1224_01270</name>
</gene>